<proteinExistence type="predicted"/>
<reference evidence="1 2" key="1">
    <citation type="journal article" date="2015" name="BMC Genomics">
        <title>Genome mining reveals unlocked bioactive potential of marine Gram-negative bacteria.</title>
        <authorList>
            <person name="Machado H."/>
            <person name="Sonnenschein E.C."/>
            <person name="Melchiorsen J."/>
            <person name="Gram L."/>
        </authorList>
    </citation>
    <scope>NUCLEOTIDE SEQUENCE [LARGE SCALE GENOMIC DNA]</scope>
    <source>
        <strain evidence="1 2">S2471</strain>
    </source>
</reference>
<dbReference type="EMBL" id="JXYA01000042">
    <property type="protein sequence ID" value="KJZ06959.1"/>
    <property type="molecule type" value="Genomic_DNA"/>
</dbReference>
<dbReference type="OrthoDB" id="6292574at2"/>
<name>A0A0F4QI32_9GAMM</name>
<accession>A0A0F4QI32</accession>
<comment type="caution">
    <text evidence="1">The sequence shown here is derived from an EMBL/GenBank/DDBJ whole genome shotgun (WGS) entry which is preliminary data.</text>
</comment>
<protein>
    <submittedName>
        <fullName evidence="1">Uncharacterized protein</fullName>
    </submittedName>
</protein>
<dbReference type="PATRIC" id="fig|43658.5.peg.3641"/>
<evidence type="ECO:0000313" key="1">
    <source>
        <dbReference type="EMBL" id="KJZ06959.1"/>
    </source>
</evidence>
<dbReference type="AlphaFoldDB" id="A0A0F4QI32"/>
<keyword evidence="2" id="KW-1185">Reference proteome</keyword>
<gene>
    <name evidence="1" type="ORF">TW77_17235</name>
</gene>
<dbReference type="RefSeq" id="WP_046006218.1">
    <property type="nucleotide sequence ID" value="NZ_JXYA01000042.1"/>
</dbReference>
<sequence>MKVQGQVSVQSLYQAQSIQSDEKAGKTLPLSEMTAGNKDHDKFDFTSMTLKELSDASKTLYDEGVLTLGQHASLSLHYTATKTGLNQGDGQVSLSALSKAENNKVDVIAIQKARVATAKASGASATEIQFSQNLLDTLQAYQFGGAGRFYSLA</sequence>
<dbReference type="Proteomes" id="UP000033452">
    <property type="component" value="Unassembled WGS sequence"/>
</dbReference>
<organism evidence="1 2">
    <name type="scientific">Pseudoalteromonas rubra</name>
    <dbReference type="NCBI Taxonomy" id="43658"/>
    <lineage>
        <taxon>Bacteria</taxon>
        <taxon>Pseudomonadati</taxon>
        <taxon>Pseudomonadota</taxon>
        <taxon>Gammaproteobacteria</taxon>
        <taxon>Alteromonadales</taxon>
        <taxon>Pseudoalteromonadaceae</taxon>
        <taxon>Pseudoalteromonas</taxon>
    </lineage>
</organism>
<evidence type="ECO:0000313" key="2">
    <source>
        <dbReference type="Proteomes" id="UP000033452"/>
    </source>
</evidence>